<dbReference type="InterPro" id="IPR000687">
    <property type="entry name" value="RIO_kinase"/>
</dbReference>
<dbReference type="GO" id="GO:0005524">
    <property type="term" value="F:ATP binding"/>
    <property type="evidence" value="ECO:0007669"/>
    <property type="project" value="UniProtKB-KW"/>
</dbReference>
<dbReference type="Proteomes" id="UP000515728">
    <property type="component" value="Chromosome"/>
</dbReference>
<evidence type="ECO:0000256" key="8">
    <source>
        <dbReference type="ARBA" id="ARBA00022840"/>
    </source>
</evidence>
<dbReference type="KEGG" id="ppel:H6H00_16435"/>
<evidence type="ECO:0000256" key="9">
    <source>
        <dbReference type="ARBA" id="ARBA00022842"/>
    </source>
</evidence>
<evidence type="ECO:0000256" key="2">
    <source>
        <dbReference type="ARBA" id="ARBA00012513"/>
    </source>
</evidence>
<gene>
    <name evidence="14" type="ORF">H6H00_16435</name>
</gene>
<name>A0A7G7MAR8_9PSEU</name>
<evidence type="ECO:0000256" key="12">
    <source>
        <dbReference type="SAM" id="MobiDB-lite"/>
    </source>
</evidence>
<dbReference type="AlphaFoldDB" id="A0A7G7MAR8"/>
<dbReference type="Gene3D" id="1.10.510.10">
    <property type="entry name" value="Transferase(Phosphotransferase) domain 1"/>
    <property type="match status" value="1"/>
</dbReference>
<dbReference type="Pfam" id="PF01163">
    <property type="entry name" value="RIO1"/>
    <property type="match status" value="1"/>
</dbReference>
<dbReference type="InterPro" id="IPR011009">
    <property type="entry name" value="Kinase-like_dom_sf"/>
</dbReference>
<evidence type="ECO:0000259" key="13">
    <source>
        <dbReference type="PROSITE" id="PS50011"/>
    </source>
</evidence>
<dbReference type="InterPro" id="IPR000719">
    <property type="entry name" value="Prot_kinase_dom"/>
</dbReference>
<protein>
    <recommendedName>
        <fullName evidence="2">non-specific serine/threonine protein kinase</fullName>
        <ecNumber evidence="2">2.7.11.1</ecNumber>
    </recommendedName>
</protein>
<proteinExistence type="inferred from homology"/>
<evidence type="ECO:0000256" key="5">
    <source>
        <dbReference type="ARBA" id="ARBA00022723"/>
    </source>
</evidence>
<evidence type="ECO:0000256" key="10">
    <source>
        <dbReference type="ARBA" id="ARBA00047899"/>
    </source>
</evidence>
<keyword evidence="8" id="KW-0067">ATP-binding</keyword>
<keyword evidence="15" id="KW-1185">Reference proteome</keyword>
<evidence type="ECO:0000313" key="15">
    <source>
        <dbReference type="Proteomes" id="UP000515728"/>
    </source>
</evidence>
<evidence type="ECO:0000256" key="11">
    <source>
        <dbReference type="ARBA" id="ARBA00048679"/>
    </source>
</evidence>
<dbReference type="InterPro" id="IPR051272">
    <property type="entry name" value="RIO-type_Ser/Thr_kinase"/>
</dbReference>
<evidence type="ECO:0000256" key="4">
    <source>
        <dbReference type="ARBA" id="ARBA00022679"/>
    </source>
</evidence>
<accession>A0A7G7MAR8</accession>
<evidence type="ECO:0000256" key="7">
    <source>
        <dbReference type="ARBA" id="ARBA00022777"/>
    </source>
</evidence>
<dbReference type="PANTHER" id="PTHR45723">
    <property type="entry name" value="SERINE/THREONINE-PROTEIN KINASE RIO1"/>
    <property type="match status" value="1"/>
</dbReference>
<keyword evidence="5" id="KW-0479">Metal-binding</keyword>
<dbReference type="InterPro" id="IPR018934">
    <property type="entry name" value="RIO_dom"/>
</dbReference>
<sequence>MYEPIRKRRRFDDDEPRPRHRTDPSAFDERAGAEIDGPPDGDRWSTWDGAEHGPDPVPRWVVTEHAAVDTELGALKSGKEADVGLLERAVPGTDRRAVMAVKRYRTAEHRMFHRDAGYLEGRRVRRSRETRAMAGRTAFGRDLLAAQWAGAEFAALSLLWSNGVAVPYPVQCAGTELLMEFVGDPDGTAAPRLAQCRPDPDELCDLWHQLVDALLGLARHGLTHGDLSAYNVLVHRGRLVLIDLPQVVDVVGNPQGPDFLARDVRRIGEWFTAKGLPPEVGQPDTLLPELLVALGMGTSQA</sequence>
<keyword evidence="3" id="KW-0723">Serine/threonine-protein kinase</keyword>
<dbReference type="GO" id="GO:0046872">
    <property type="term" value="F:metal ion binding"/>
    <property type="evidence" value="ECO:0007669"/>
    <property type="project" value="UniProtKB-KW"/>
</dbReference>
<evidence type="ECO:0000256" key="1">
    <source>
        <dbReference type="ARBA" id="ARBA00009196"/>
    </source>
</evidence>
<comment type="catalytic activity">
    <reaction evidence="10">
        <text>L-threonyl-[protein] + ATP = O-phospho-L-threonyl-[protein] + ADP + H(+)</text>
        <dbReference type="Rhea" id="RHEA:46608"/>
        <dbReference type="Rhea" id="RHEA-COMP:11060"/>
        <dbReference type="Rhea" id="RHEA-COMP:11605"/>
        <dbReference type="ChEBI" id="CHEBI:15378"/>
        <dbReference type="ChEBI" id="CHEBI:30013"/>
        <dbReference type="ChEBI" id="CHEBI:30616"/>
        <dbReference type="ChEBI" id="CHEBI:61977"/>
        <dbReference type="ChEBI" id="CHEBI:456216"/>
        <dbReference type="EC" id="2.7.11.1"/>
    </reaction>
</comment>
<feature type="compositionally biased region" description="Basic and acidic residues" evidence="12">
    <location>
        <begin position="21"/>
        <end position="33"/>
    </location>
</feature>
<evidence type="ECO:0000313" key="14">
    <source>
        <dbReference type="EMBL" id="QNG49879.1"/>
    </source>
</evidence>
<keyword evidence="6" id="KW-0547">Nucleotide-binding</keyword>
<feature type="region of interest" description="Disordered" evidence="12">
    <location>
        <begin position="1"/>
        <end position="53"/>
    </location>
</feature>
<dbReference type="EMBL" id="CP060131">
    <property type="protein sequence ID" value="QNG49879.1"/>
    <property type="molecule type" value="Genomic_DNA"/>
</dbReference>
<evidence type="ECO:0000256" key="3">
    <source>
        <dbReference type="ARBA" id="ARBA00022527"/>
    </source>
</evidence>
<dbReference type="EC" id="2.7.11.1" evidence="2"/>
<reference evidence="14 15" key="1">
    <citation type="submission" date="2020-08" db="EMBL/GenBank/DDBJ databases">
        <authorList>
            <person name="Mo P."/>
        </authorList>
    </citation>
    <scope>NUCLEOTIDE SEQUENCE [LARGE SCALE GENOMIC DNA]</scope>
    <source>
        <strain evidence="14 15">CGMCC 4.1532</strain>
    </source>
</reference>
<organism evidence="14 15">
    <name type="scientific">Pseudonocardia petroleophila</name>
    <dbReference type="NCBI Taxonomy" id="37331"/>
    <lineage>
        <taxon>Bacteria</taxon>
        <taxon>Bacillati</taxon>
        <taxon>Actinomycetota</taxon>
        <taxon>Actinomycetes</taxon>
        <taxon>Pseudonocardiales</taxon>
        <taxon>Pseudonocardiaceae</taxon>
        <taxon>Pseudonocardia</taxon>
    </lineage>
</organism>
<keyword evidence="9" id="KW-0460">Magnesium</keyword>
<dbReference type="SUPFAM" id="SSF56112">
    <property type="entry name" value="Protein kinase-like (PK-like)"/>
    <property type="match status" value="1"/>
</dbReference>
<dbReference type="SMART" id="SM00090">
    <property type="entry name" value="RIO"/>
    <property type="match status" value="1"/>
</dbReference>
<feature type="domain" description="Protein kinase" evidence="13">
    <location>
        <begin position="69"/>
        <end position="301"/>
    </location>
</feature>
<keyword evidence="7 14" id="KW-0418">Kinase</keyword>
<dbReference type="GO" id="GO:0004674">
    <property type="term" value="F:protein serine/threonine kinase activity"/>
    <property type="evidence" value="ECO:0007669"/>
    <property type="project" value="UniProtKB-KW"/>
</dbReference>
<feature type="compositionally biased region" description="Basic and acidic residues" evidence="12">
    <location>
        <begin position="40"/>
        <end position="53"/>
    </location>
</feature>
<dbReference type="Gene3D" id="3.30.200.20">
    <property type="entry name" value="Phosphorylase Kinase, domain 1"/>
    <property type="match status" value="1"/>
</dbReference>
<dbReference type="RefSeq" id="WP_185716643.1">
    <property type="nucleotide sequence ID" value="NZ_BAAAWI010000001.1"/>
</dbReference>
<evidence type="ECO:0000256" key="6">
    <source>
        <dbReference type="ARBA" id="ARBA00022741"/>
    </source>
</evidence>
<dbReference type="PROSITE" id="PS50011">
    <property type="entry name" value="PROTEIN_KINASE_DOM"/>
    <property type="match status" value="1"/>
</dbReference>
<comment type="catalytic activity">
    <reaction evidence="11">
        <text>L-seryl-[protein] + ATP = O-phospho-L-seryl-[protein] + ADP + H(+)</text>
        <dbReference type="Rhea" id="RHEA:17989"/>
        <dbReference type="Rhea" id="RHEA-COMP:9863"/>
        <dbReference type="Rhea" id="RHEA-COMP:11604"/>
        <dbReference type="ChEBI" id="CHEBI:15378"/>
        <dbReference type="ChEBI" id="CHEBI:29999"/>
        <dbReference type="ChEBI" id="CHEBI:30616"/>
        <dbReference type="ChEBI" id="CHEBI:83421"/>
        <dbReference type="ChEBI" id="CHEBI:456216"/>
        <dbReference type="EC" id="2.7.11.1"/>
    </reaction>
</comment>
<dbReference type="InterPro" id="IPR008266">
    <property type="entry name" value="Tyr_kinase_AS"/>
</dbReference>
<dbReference type="PROSITE" id="PS00109">
    <property type="entry name" value="PROTEIN_KINASE_TYR"/>
    <property type="match status" value="1"/>
</dbReference>
<comment type="similarity">
    <text evidence="1">Belongs to the protein kinase superfamily. RIO-type Ser/Thr kinase family.</text>
</comment>
<keyword evidence="4" id="KW-0808">Transferase</keyword>